<comment type="caution">
    <text evidence="1">The sequence shown here is derived from an EMBL/GenBank/DDBJ whole genome shotgun (WGS) entry which is preliminary data.</text>
</comment>
<reference evidence="1" key="1">
    <citation type="journal article" date="2014" name="Front. Microbiol.">
        <title>High frequency of phylogenetically diverse reductive dehalogenase-homologous genes in deep subseafloor sedimentary metagenomes.</title>
        <authorList>
            <person name="Kawai M."/>
            <person name="Futagami T."/>
            <person name="Toyoda A."/>
            <person name="Takaki Y."/>
            <person name="Nishi S."/>
            <person name="Hori S."/>
            <person name="Arai W."/>
            <person name="Tsubouchi T."/>
            <person name="Morono Y."/>
            <person name="Uchiyama I."/>
            <person name="Ito T."/>
            <person name="Fujiyama A."/>
            <person name="Inagaki F."/>
            <person name="Takami H."/>
        </authorList>
    </citation>
    <scope>NUCLEOTIDE SEQUENCE</scope>
    <source>
        <strain evidence="1">Expedition CK06-06</strain>
    </source>
</reference>
<protein>
    <submittedName>
        <fullName evidence="1">Uncharacterized protein</fullName>
    </submittedName>
</protein>
<organism evidence="1">
    <name type="scientific">marine sediment metagenome</name>
    <dbReference type="NCBI Taxonomy" id="412755"/>
    <lineage>
        <taxon>unclassified sequences</taxon>
        <taxon>metagenomes</taxon>
        <taxon>ecological metagenomes</taxon>
    </lineage>
</organism>
<dbReference type="EMBL" id="BART01008111">
    <property type="protein sequence ID" value="GAG68937.1"/>
    <property type="molecule type" value="Genomic_DNA"/>
</dbReference>
<sequence>DAPESFITILNDLRSRSDGFYPAEISFSLVQEMNISDQEANFIVYEAYKNKIFKPINLEK</sequence>
<gene>
    <name evidence="1" type="ORF">S01H4_18316</name>
</gene>
<accession>X1AGS8</accession>
<name>X1AGS8_9ZZZZ</name>
<proteinExistence type="predicted"/>
<feature type="non-terminal residue" evidence="1">
    <location>
        <position position="1"/>
    </location>
</feature>
<evidence type="ECO:0000313" key="1">
    <source>
        <dbReference type="EMBL" id="GAG68937.1"/>
    </source>
</evidence>
<dbReference type="AlphaFoldDB" id="X1AGS8"/>